<evidence type="ECO:0000256" key="1">
    <source>
        <dbReference type="ARBA" id="ARBA00023015"/>
    </source>
</evidence>
<dbReference type="InterPro" id="IPR037923">
    <property type="entry name" value="HTH-like"/>
</dbReference>
<dbReference type="GO" id="GO:0043565">
    <property type="term" value="F:sequence-specific DNA binding"/>
    <property type="evidence" value="ECO:0007669"/>
    <property type="project" value="InterPro"/>
</dbReference>
<dbReference type="SUPFAM" id="SSF51215">
    <property type="entry name" value="Regulatory protein AraC"/>
    <property type="match status" value="1"/>
</dbReference>
<dbReference type="InterPro" id="IPR009057">
    <property type="entry name" value="Homeodomain-like_sf"/>
</dbReference>
<gene>
    <name evidence="6" type="ORF">IDH44_02380</name>
</gene>
<dbReference type="SUPFAM" id="SSF46689">
    <property type="entry name" value="Homeodomain-like"/>
    <property type="match status" value="2"/>
</dbReference>
<dbReference type="PANTHER" id="PTHR43280">
    <property type="entry name" value="ARAC-FAMILY TRANSCRIPTIONAL REGULATOR"/>
    <property type="match status" value="1"/>
</dbReference>
<evidence type="ECO:0000256" key="4">
    <source>
        <dbReference type="SAM" id="MobiDB-lite"/>
    </source>
</evidence>
<keyword evidence="1" id="KW-0805">Transcription regulation</keyword>
<feature type="compositionally biased region" description="Acidic residues" evidence="4">
    <location>
        <begin position="184"/>
        <end position="196"/>
    </location>
</feature>
<accession>A0A927BQQ9</accession>
<proteinExistence type="predicted"/>
<keyword evidence="2" id="KW-0238">DNA-binding</keyword>
<dbReference type="AlphaFoldDB" id="A0A927BQQ9"/>
<evidence type="ECO:0000256" key="3">
    <source>
        <dbReference type="ARBA" id="ARBA00023163"/>
    </source>
</evidence>
<evidence type="ECO:0000313" key="7">
    <source>
        <dbReference type="Proteomes" id="UP000621560"/>
    </source>
</evidence>
<dbReference type="RefSeq" id="WP_190914307.1">
    <property type="nucleotide sequence ID" value="NZ_JACXIZ010000007.1"/>
</dbReference>
<dbReference type="Proteomes" id="UP000621560">
    <property type="component" value="Unassembled WGS sequence"/>
</dbReference>
<sequence>MRRSAPLALSREPFQSAFRRSGGSEYKDITHLHEGIEVLYVERGAGQVVIEGRSVAVGSGTLLFFQPFQLHKLSMRPVGDARYIRSFFVYDPIWLHAYLAPFPQLAAFHLQLWKRQWTCQWLAGVDADHPLALALRQLGDEGGSEAIEAVRSRASDDDEGDARDDEDRGREAINSDAAGGDGAKDEDEAVGGEGQEDDRTRSSAGAGRGAAGGNVGYSGAGTTGGGETASSRTGAGGSAAAGEDQALFVAGFLGLLRRYLEDGSVAEHAVRRPDSHAERAMEWLNTHYDRPFRLGELAEHLHLTPAYVSALFRQEVGESVSDYLTARRIKAACHLLATSELPVGLVAERVGISNTSYFCRLFKRHMGESPHRFRRRLERDGGQGD</sequence>
<keyword evidence="7" id="KW-1185">Reference proteome</keyword>
<dbReference type="InterPro" id="IPR014710">
    <property type="entry name" value="RmlC-like_jellyroll"/>
</dbReference>
<reference evidence="6" key="1">
    <citation type="submission" date="2020-09" db="EMBL/GenBank/DDBJ databases">
        <title>A novel bacterium of genus Paenibacillus, isolated from South China Sea.</title>
        <authorList>
            <person name="Huang H."/>
            <person name="Mo K."/>
            <person name="Hu Y."/>
        </authorList>
    </citation>
    <scope>NUCLEOTIDE SEQUENCE</scope>
    <source>
        <strain evidence="6">IB182496</strain>
    </source>
</reference>
<dbReference type="PROSITE" id="PS01124">
    <property type="entry name" value="HTH_ARAC_FAMILY_2"/>
    <property type="match status" value="1"/>
</dbReference>
<evidence type="ECO:0000256" key="2">
    <source>
        <dbReference type="ARBA" id="ARBA00023125"/>
    </source>
</evidence>
<organism evidence="6 7">
    <name type="scientific">Paenibacillus sabuli</name>
    <dbReference type="NCBI Taxonomy" id="2772509"/>
    <lineage>
        <taxon>Bacteria</taxon>
        <taxon>Bacillati</taxon>
        <taxon>Bacillota</taxon>
        <taxon>Bacilli</taxon>
        <taxon>Bacillales</taxon>
        <taxon>Paenibacillaceae</taxon>
        <taxon>Paenibacillus</taxon>
    </lineage>
</organism>
<dbReference type="InterPro" id="IPR003313">
    <property type="entry name" value="AraC-bd"/>
</dbReference>
<feature type="region of interest" description="Disordered" evidence="4">
    <location>
        <begin position="149"/>
        <end position="239"/>
    </location>
</feature>
<dbReference type="Pfam" id="PF02311">
    <property type="entry name" value="AraC_binding"/>
    <property type="match status" value="1"/>
</dbReference>
<comment type="caution">
    <text evidence="6">The sequence shown here is derived from an EMBL/GenBank/DDBJ whole genome shotgun (WGS) entry which is preliminary data.</text>
</comment>
<evidence type="ECO:0000313" key="6">
    <source>
        <dbReference type="EMBL" id="MBD2844025.1"/>
    </source>
</evidence>
<dbReference type="InterPro" id="IPR018060">
    <property type="entry name" value="HTH_AraC"/>
</dbReference>
<dbReference type="PANTHER" id="PTHR43280:SF34">
    <property type="entry name" value="ARAC-FAMILY TRANSCRIPTIONAL REGULATOR"/>
    <property type="match status" value="1"/>
</dbReference>
<keyword evidence="3" id="KW-0804">Transcription</keyword>
<name>A0A927BQQ9_9BACL</name>
<feature type="compositionally biased region" description="Gly residues" evidence="4">
    <location>
        <begin position="206"/>
        <end position="227"/>
    </location>
</feature>
<dbReference type="EMBL" id="JACXIZ010000007">
    <property type="protein sequence ID" value="MBD2844025.1"/>
    <property type="molecule type" value="Genomic_DNA"/>
</dbReference>
<protein>
    <submittedName>
        <fullName evidence="6">Helix-turn-helix transcriptional regulator</fullName>
    </submittedName>
</protein>
<dbReference type="Pfam" id="PF12833">
    <property type="entry name" value="HTH_18"/>
    <property type="match status" value="1"/>
</dbReference>
<dbReference type="Gene3D" id="2.60.120.10">
    <property type="entry name" value="Jelly Rolls"/>
    <property type="match status" value="1"/>
</dbReference>
<evidence type="ECO:0000259" key="5">
    <source>
        <dbReference type="PROSITE" id="PS01124"/>
    </source>
</evidence>
<feature type="domain" description="HTH araC/xylS-type" evidence="5">
    <location>
        <begin position="278"/>
        <end position="376"/>
    </location>
</feature>
<dbReference type="SMART" id="SM00342">
    <property type="entry name" value="HTH_ARAC"/>
    <property type="match status" value="1"/>
</dbReference>
<dbReference type="GO" id="GO:0003700">
    <property type="term" value="F:DNA-binding transcription factor activity"/>
    <property type="evidence" value="ECO:0007669"/>
    <property type="project" value="InterPro"/>
</dbReference>
<dbReference type="Gene3D" id="1.10.10.60">
    <property type="entry name" value="Homeodomain-like"/>
    <property type="match status" value="2"/>
</dbReference>